<dbReference type="Gene3D" id="3.30.70.100">
    <property type="match status" value="1"/>
</dbReference>
<keyword evidence="6 8" id="KW-0472">Membrane</keyword>
<evidence type="ECO:0000256" key="9">
    <source>
        <dbReference type="SAM" id="SignalP"/>
    </source>
</evidence>
<feature type="transmembrane region" description="Helical" evidence="8">
    <location>
        <begin position="410"/>
        <end position="427"/>
    </location>
</feature>
<organism evidence="12 13">
    <name type="scientific">Pedobacter punctiformis</name>
    <dbReference type="NCBI Taxonomy" id="3004097"/>
    <lineage>
        <taxon>Bacteria</taxon>
        <taxon>Pseudomonadati</taxon>
        <taxon>Bacteroidota</taxon>
        <taxon>Sphingobacteriia</taxon>
        <taxon>Sphingobacteriales</taxon>
        <taxon>Sphingobacteriaceae</taxon>
        <taxon>Pedobacter</taxon>
    </lineage>
</organism>
<evidence type="ECO:0000313" key="12">
    <source>
        <dbReference type="EMBL" id="MCZ4245593.1"/>
    </source>
</evidence>
<evidence type="ECO:0000256" key="2">
    <source>
        <dbReference type="ARBA" id="ARBA00008017"/>
    </source>
</evidence>
<evidence type="ECO:0000256" key="8">
    <source>
        <dbReference type="SAM" id="Phobius"/>
    </source>
</evidence>
<feature type="transmembrane region" description="Helical" evidence="8">
    <location>
        <begin position="247"/>
        <end position="273"/>
    </location>
</feature>
<evidence type="ECO:0000256" key="5">
    <source>
        <dbReference type="ARBA" id="ARBA00022989"/>
    </source>
</evidence>
<feature type="domain" description="Mechanosensitive ion channel MscS" evidence="10">
    <location>
        <begin position="619"/>
        <end position="685"/>
    </location>
</feature>
<evidence type="ECO:0000259" key="10">
    <source>
        <dbReference type="Pfam" id="PF00924"/>
    </source>
</evidence>
<feature type="transmembrane region" description="Helical" evidence="8">
    <location>
        <begin position="578"/>
        <end position="599"/>
    </location>
</feature>
<keyword evidence="4 8" id="KW-0812">Transmembrane</keyword>
<comment type="subcellular location">
    <subcellularLocation>
        <location evidence="1">Cell membrane</location>
        <topology evidence="1">Multi-pass membrane protein</topology>
    </subcellularLocation>
</comment>
<dbReference type="PANTHER" id="PTHR30347:SF1">
    <property type="entry name" value="MECHANOSENSITIVE CHANNEL MSCK"/>
    <property type="match status" value="1"/>
</dbReference>
<comment type="similarity">
    <text evidence="2">Belongs to the MscS (TC 1.A.23) family.</text>
</comment>
<dbReference type="Pfam" id="PF21082">
    <property type="entry name" value="MS_channel_3rd"/>
    <property type="match status" value="1"/>
</dbReference>
<evidence type="ECO:0000256" key="3">
    <source>
        <dbReference type="ARBA" id="ARBA00022475"/>
    </source>
</evidence>
<comment type="caution">
    <text evidence="12">The sequence shown here is derived from an EMBL/GenBank/DDBJ whole genome shotgun (WGS) entry which is preliminary data.</text>
</comment>
<evidence type="ECO:0000256" key="7">
    <source>
        <dbReference type="SAM" id="Coils"/>
    </source>
</evidence>
<dbReference type="Pfam" id="PF00924">
    <property type="entry name" value="MS_channel_2nd"/>
    <property type="match status" value="1"/>
</dbReference>
<dbReference type="EMBL" id="JAPWGM010000006">
    <property type="protein sequence ID" value="MCZ4245593.1"/>
    <property type="molecule type" value="Genomic_DNA"/>
</dbReference>
<dbReference type="Gene3D" id="1.10.287.1260">
    <property type="match status" value="1"/>
</dbReference>
<dbReference type="Gene3D" id="2.30.30.60">
    <property type="match status" value="1"/>
</dbReference>
<keyword evidence="13" id="KW-1185">Reference proteome</keyword>
<reference evidence="12" key="1">
    <citation type="submission" date="2022-12" db="EMBL/GenBank/DDBJ databases">
        <title>Genome sequence of HCMS5-2.</title>
        <authorList>
            <person name="Woo H."/>
        </authorList>
    </citation>
    <scope>NUCLEOTIDE SEQUENCE</scope>
    <source>
        <strain evidence="12">HCMS5-2</strain>
    </source>
</reference>
<accession>A0ABT4LCE0</accession>
<evidence type="ECO:0000313" key="13">
    <source>
        <dbReference type="Proteomes" id="UP001144347"/>
    </source>
</evidence>
<protein>
    <submittedName>
        <fullName evidence="12">Mechanosensitive ion channel</fullName>
    </submittedName>
</protein>
<dbReference type="SUPFAM" id="SSF82861">
    <property type="entry name" value="Mechanosensitive channel protein MscS (YggB), transmembrane region"/>
    <property type="match status" value="1"/>
</dbReference>
<feature type="signal peptide" evidence="9">
    <location>
        <begin position="1"/>
        <end position="22"/>
    </location>
</feature>
<dbReference type="InterPro" id="IPR049278">
    <property type="entry name" value="MS_channel_C"/>
</dbReference>
<keyword evidence="3" id="KW-1003">Cell membrane</keyword>
<feature type="transmembrane region" description="Helical" evidence="8">
    <location>
        <begin position="294"/>
        <end position="315"/>
    </location>
</feature>
<feature type="coiled-coil region" evidence="7">
    <location>
        <begin position="116"/>
        <end position="143"/>
    </location>
</feature>
<feature type="chain" id="PRO_5046940776" evidence="9">
    <location>
        <begin position="23"/>
        <end position="782"/>
    </location>
</feature>
<dbReference type="SUPFAM" id="SSF82689">
    <property type="entry name" value="Mechanosensitive channel protein MscS (YggB), C-terminal domain"/>
    <property type="match status" value="1"/>
</dbReference>
<gene>
    <name evidence="12" type="ORF">O0955_16410</name>
</gene>
<feature type="transmembrane region" description="Helical" evidence="8">
    <location>
        <begin position="372"/>
        <end position="389"/>
    </location>
</feature>
<sequence>MKNKVLSFLIVIVLFSVQQVVAQHKTNTKEKPETKELEESQVPVLVNKIETYNFIIDRNKFLLQRGYDVSKIENALPDIEKKIKGFKTRFEKNGQQMNLRSLNSAVILLSEVSDNLTDYKKILSEYTAELEKSEKDLKKIINDIGLKVAVEDSTLRTQLSDVINEGKNANILERRTQTKINLLSSRISVNLLQTKNLSSDMLYLSISKKINMWSQEESPLFKAKPSEYESSLFEVVTKALSRSGKIIVIYLGAKIHIIVLSLLILIVVTGWMISNMRRIKKMEDSESILAQVKFLKRSVIVGSLMGFFTYIPFLFANPTMSLLHTFELLRLAALCFLLPPFLTREARIMWFTLTGLWVFYALDDILLDSAFGERWCLFIAAIILLVLCVKIIRNRTKLFIGLDASPATKALVIFTIFQIVLSIIFNLTGRVSLAKIFGVSAVQCLMLGITLKVFCTMVLESIYLQTEAYQSSRFSDFINFKELQHRFQTYLWVIASVVFFISFVRNLTLYDLLTSSASQFFYETRSIGSYKFTFASIAIFICIIWLSSIISSFISFFFGHEKAVSGGKRSSLNSMMLLIRLAIWTVGFLIAVAAAGIPIDRLSIMLGALGVGIGFGLQNIVNNLVSGVILAFERPIQIGDQIEIGTKAGVVKEIGVRSSKIHSAEGSDIIVPNGDLLSQHLINWTMQDRSKRVEFIIGVPYSTNLEEARKLISDKLALNERVLPIPKPVIILQDFGEYAIGIRVLLWVADLAVAGEVRTEAMIDVKAVLSEAGIQLQVRPLS</sequence>
<evidence type="ECO:0000256" key="4">
    <source>
        <dbReference type="ARBA" id="ARBA00022692"/>
    </source>
</evidence>
<feature type="domain" description="Mechanosensitive ion channel MscS C-terminal" evidence="11">
    <location>
        <begin position="693"/>
        <end position="775"/>
    </location>
</feature>
<evidence type="ECO:0000259" key="11">
    <source>
        <dbReference type="Pfam" id="PF21082"/>
    </source>
</evidence>
<name>A0ABT4LCE0_9SPHI</name>
<evidence type="ECO:0000256" key="6">
    <source>
        <dbReference type="ARBA" id="ARBA00023136"/>
    </source>
</evidence>
<feature type="transmembrane region" description="Helical" evidence="8">
    <location>
        <begin position="605"/>
        <end position="632"/>
    </location>
</feature>
<dbReference type="Proteomes" id="UP001144347">
    <property type="component" value="Unassembled WGS sequence"/>
</dbReference>
<dbReference type="InterPro" id="IPR011014">
    <property type="entry name" value="MscS_channel_TM-2"/>
</dbReference>
<feature type="transmembrane region" description="Helical" evidence="8">
    <location>
        <begin position="433"/>
        <end position="455"/>
    </location>
</feature>
<dbReference type="InterPro" id="IPR052702">
    <property type="entry name" value="MscS-like_channel"/>
</dbReference>
<evidence type="ECO:0000256" key="1">
    <source>
        <dbReference type="ARBA" id="ARBA00004651"/>
    </source>
</evidence>
<dbReference type="InterPro" id="IPR011066">
    <property type="entry name" value="MscS_channel_C_sf"/>
</dbReference>
<dbReference type="InterPro" id="IPR010920">
    <property type="entry name" value="LSM_dom_sf"/>
</dbReference>
<dbReference type="SUPFAM" id="SSF50182">
    <property type="entry name" value="Sm-like ribonucleoproteins"/>
    <property type="match status" value="1"/>
</dbReference>
<dbReference type="RefSeq" id="WP_269428644.1">
    <property type="nucleotide sequence ID" value="NZ_JAPWGM010000006.1"/>
</dbReference>
<keyword evidence="9" id="KW-0732">Signal</keyword>
<feature type="transmembrane region" description="Helical" evidence="8">
    <location>
        <begin position="533"/>
        <end position="558"/>
    </location>
</feature>
<keyword evidence="7" id="KW-0175">Coiled coil</keyword>
<dbReference type="PANTHER" id="PTHR30347">
    <property type="entry name" value="POTASSIUM CHANNEL RELATED"/>
    <property type="match status" value="1"/>
</dbReference>
<feature type="transmembrane region" description="Helical" evidence="8">
    <location>
        <begin position="490"/>
        <end position="513"/>
    </location>
</feature>
<keyword evidence="5 8" id="KW-1133">Transmembrane helix</keyword>
<dbReference type="InterPro" id="IPR023408">
    <property type="entry name" value="MscS_beta-dom_sf"/>
</dbReference>
<proteinExistence type="inferred from homology"/>
<dbReference type="InterPro" id="IPR006685">
    <property type="entry name" value="MscS_channel_2nd"/>
</dbReference>